<name>A0AAF3F083_9BILA</name>
<keyword evidence="2" id="KW-1185">Reference proteome</keyword>
<dbReference type="AlphaFoldDB" id="A0AAF3F083"/>
<organism evidence="2 3">
    <name type="scientific">Mesorhabditis belari</name>
    <dbReference type="NCBI Taxonomy" id="2138241"/>
    <lineage>
        <taxon>Eukaryota</taxon>
        <taxon>Metazoa</taxon>
        <taxon>Ecdysozoa</taxon>
        <taxon>Nematoda</taxon>
        <taxon>Chromadorea</taxon>
        <taxon>Rhabditida</taxon>
        <taxon>Rhabditina</taxon>
        <taxon>Rhabditomorpha</taxon>
        <taxon>Rhabditoidea</taxon>
        <taxon>Rhabditidae</taxon>
        <taxon>Mesorhabditinae</taxon>
        <taxon>Mesorhabditis</taxon>
    </lineage>
</organism>
<evidence type="ECO:0000313" key="3">
    <source>
        <dbReference type="WBParaSite" id="MBELARI_LOCUS19918"/>
    </source>
</evidence>
<dbReference type="Proteomes" id="UP000887575">
    <property type="component" value="Unassembled WGS sequence"/>
</dbReference>
<reference evidence="3" key="1">
    <citation type="submission" date="2024-02" db="UniProtKB">
        <authorList>
            <consortium name="WormBaseParasite"/>
        </authorList>
    </citation>
    <scope>IDENTIFICATION</scope>
</reference>
<evidence type="ECO:0000313" key="2">
    <source>
        <dbReference type="Proteomes" id="UP000887575"/>
    </source>
</evidence>
<accession>A0AAF3F083</accession>
<evidence type="ECO:0000256" key="1">
    <source>
        <dbReference type="SAM" id="Coils"/>
    </source>
</evidence>
<feature type="coiled-coil region" evidence="1">
    <location>
        <begin position="149"/>
        <end position="176"/>
    </location>
</feature>
<keyword evidence="1" id="KW-0175">Coiled coil</keyword>
<dbReference type="WBParaSite" id="MBELARI_LOCUS19918">
    <property type="protein sequence ID" value="MBELARI_LOCUS19918"/>
    <property type="gene ID" value="MBELARI_LOCUS19918"/>
</dbReference>
<proteinExistence type="predicted"/>
<sequence length="206" mass="24276">MAMDNFENAVSDFQNELGLIDSKRELLKEMITLRFTDLQNDNAIMVLQVKVREMFAQLGEEYARLLKEQISIVKKLEDVDGILQKSQVLQQGRYELSKAEFLSEASMNLPNIDQKMLAQMLDNYKDSVSVEFRKHENEFEAQVRTHLNMEKLKAKMEAIRAKQQETQRKFNDEKEKHKMSSMKCKRNWIKRNGLANRPRSTRQCIQ</sequence>
<protein>
    <submittedName>
        <fullName evidence="3">Uncharacterized protein</fullName>
    </submittedName>
</protein>